<name>A0A381Q7L0_9ZZZZ</name>
<gene>
    <name evidence="1" type="ORF">METZ01_LOCUS27708</name>
</gene>
<proteinExistence type="predicted"/>
<feature type="non-terminal residue" evidence="1">
    <location>
        <position position="1"/>
    </location>
</feature>
<protein>
    <recommendedName>
        <fullName evidence="2">ABC-type transport auxiliary lipoprotein component domain-containing protein</fullName>
    </recommendedName>
</protein>
<evidence type="ECO:0000313" key="1">
    <source>
        <dbReference type="EMBL" id="SUZ74854.1"/>
    </source>
</evidence>
<evidence type="ECO:0008006" key="2">
    <source>
        <dbReference type="Google" id="ProtNLM"/>
    </source>
</evidence>
<dbReference type="EMBL" id="UINC01001225">
    <property type="protein sequence ID" value="SUZ74854.1"/>
    <property type="molecule type" value="Genomic_DNA"/>
</dbReference>
<reference evidence="1" key="1">
    <citation type="submission" date="2018-05" db="EMBL/GenBank/DDBJ databases">
        <authorList>
            <person name="Lanie J.A."/>
            <person name="Ng W.-L."/>
            <person name="Kazmierczak K.M."/>
            <person name="Andrzejewski T.M."/>
            <person name="Davidsen T.M."/>
            <person name="Wayne K.J."/>
            <person name="Tettelin H."/>
            <person name="Glass J.I."/>
            <person name="Rusch D."/>
            <person name="Podicherti R."/>
            <person name="Tsui H.-C.T."/>
            <person name="Winkler M.E."/>
        </authorList>
    </citation>
    <scope>NUCLEOTIDE SEQUENCE</scope>
</reference>
<dbReference type="AlphaFoldDB" id="A0A381Q7L0"/>
<accession>A0A381Q7L0</accession>
<dbReference type="Pfam" id="PF04390">
    <property type="entry name" value="LptE"/>
    <property type="match status" value="1"/>
</dbReference>
<dbReference type="GO" id="GO:0019867">
    <property type="term" value="C:outer membrane"/>
    <property type="evidence" value="ECO:0007669"/>
    <property type="project" value="InterPro"/>
</dbReference>
<dbReference type="InterPro" id="IPR007485">
    <property type="entry name" value="LPS_assembly_LptE"/>
</dbReference>
<sequence>VAGGLTLIVVLGSTGCNYGFRSGSFPDHIRTIAILPFDNDTNRFELTQEIHEELLQTLPGALGVTNAGADVADAVVQGRIVRYDLTAPLFRADQVGAVDVLQRQVSIRVEVELIDRVEDVILWDNLGLSTQGQYLEGEPEEIGLHEAIELIAQRIVDGAQSNW</sequence>
<dbReference type="GO" id="GO:0043165">
    <property type="term" value="P:Gram-negative-bacterium-type cell outer membrane assembly"/>
    <property type="evidence" value="ECO:0007669"/>
    <property type="project" value="InterPro"/>
</dbReference>
<organism evidence="1">
    <name type="scientific">marine metagenome</name>
    <dbReference type="NCBI Taxonomy" id="408172"/>
    <lineage>
        <taxon>unclassified sequences</taxon>
        <taxon>metagenomes</taxon>
        <taxon>ecological metagenomes</taxon>
    </lineage>
</organism>